<keyword evidence="1" id="KW-0472">Membrane</keyword>
<dbReference type="AlphaFoldDB" id="A0A7W8JSS8"/>
<keyword evidence="1" id="KW-0812">Transmembrane</keyword>
<evidence type="ECO:0000256" key="1">
    <source>
        <dbReference type="SAM" id="Phobius"/>
    </source>
</evidence>
<dbReference type="Proteomes" id="UP000552709">
    <property type="component" value="Unassembled WGS sequence"/>
</dbReference>
<evidence type="ECO:0000313" key="3">
    <source>
        <dbReference type="Proteomes" id="UP000552709"/>
    </source>
</evidence>
<proteinExistence type="predicted"/>
<organism evidence="2 3">
    <name type="scientific">Deinococcus humi</name>
    <dbReference type="NCBI Taxonomy" id="662880"/>
    <lineage>
        <taxon>Bacteria</taxon>
        <taxon>Thermotogati</taxon>
        <taxon>Deinococcota</taxon>
        <taxon>Deinococci</taxon>
        <taxon>Deinococcales</taxon>
        <taxon>Deinococcaceae</taxon>
        <taxon>Deinococcus</taxon>
    </lineage>
</organism>
<comment type="caution">
    <text evidence="2">The sequence shown here is derived from an EMBL/GenBank/DDBJ whole genome shotgun (WGS) entry which is preliminary data.</text>
</comment>
<dbReference type="RefSeq" id="WP_169745418.1">
    <property type="nucleotide sequence ID" value="NZ_JACHFL010000001.1"/>
</dbReference>
<keyword evidence="3" id="KW-1185">Reference proteome</keyword>
<dbReference type="EMBL" id="JACHFL010000001">
    <property type="protein sequence ID" value="MBB5361136.1"/>
    <property type="molecule type" value="Genomic_DNA"/>
</dbReference>
<reference evidence="2 3" key="1">
    <citation type="submission" date="2020-08" db="EMBL/GenBank/DDBJ databases">
        <title>Genomic Encyclopedia of Type Strains, Phase IV (KMG-IV): sequencing the most valuable type-strain genomes for metagenomic binning, comparative biology and taxonomic classification.</title>
        <authorList>
            <person name="Goeker M."/>
        </authorList>
    </citation>
    <scope>NUCLEOTIDE SEQUENCE [LARGE SCALE GENOMIC DNA]</scope>
    <source>
        <strain evidence="2 3">DSM 27939</strain>
    </source>
</reference>
<name>A0A7W8JSS8_9DEIO</name>
<protein>
    <submittedName>
        <fullName evidence="2">Uncharacterized protein</fullName>
    </submittedName>
</protein>
<evidence type="ECO:0000313" key="2">
    <source>
        <dbReference type="EMBL" id="MBB5361136.1"/>
    </source>
</evidence>
<accession>A0A7W8JSS8</accession>
<gene>
    <name evidence="2" type="ORF">HNQ08_000207</name>
</gene>
<keyword evidence="1" id="KW-1133">Transmembrane helix</keyword>
<sequence length="47" mass="5453">MIKYRKQNPLEPEKDAEVTLNVTPLLFFVVGYLAVRALIRTVRTYAD</sequence>
<feature type="transmembrane region" description="Helical" evidence="1">
    <location>
        <begin position="20"/>
        <end position="39"/>
    </location>
</feature>